<evidence type="ECO:0000313" key="2">
    <source>
        <dbReference type="EMBL" id="OQO14008.1"/>
    </source>
</evidence>
<dbReference type="InParanoid" id="A0A1V8TRS9"/>
<protein>
    <submittedName>
        <fullName evidence="2">Uncharacterized protein</fullName>
    </submittedName>
</protein>
<feature type="compositionally biased region" description="Polar residues" evidence="1">
    <location>
        <begin position="45"/>
        <end position="56"/>
    </location>
</feature>
<feature type="region of interest" description="Disordered" evidence="1">
    <location>
        <begin position="202"/>
        <end position="332"/>
    </location>
</feature>
<keyword evidence="3" id="KW-1185">Reference proteome</keyword>
<feature type="compositionally biased region" description="Polar residues" evidence="1">
    <location>
        <begin position="24"/>
        <end position="35"/>
    </location>
</feature>
<feature type="region of interest" description="Disordered" evidence="1">
    <location>
        <begin position="1"/>
        <end position="108"/>
    </location>
</feature>
<comment type="caution">
    <text evidence="2">The sequence shown here is derived from an EMBL/GenBank/DDBJ whole genome shotgun (WGS) entry which is preliminary data.</text>
</comment>
<feature type="compositionally biased region" description="Low complexity" evidence="1">
    <location>
        <begin position="252"/>
        <end position="264"/>
    </location>
</feature>
<feature type="compositionally biased region" description="Low complexity" evidence="1">
    <location>
        <begin position="57"/>
        <end position="76"/>
    </location>
</feature>
<name>A0A1V8TRS9_9PEZI</name>
<dbReference type="AlphaFoldDB" id="A0A1V8TRS9"/>
<evidence type="ECO:0000313" key="3">
    <source>
        <dbReference type="Proteomes" id="UP000192596"/>
    </source>
</evidence>
<feature type="compositionally biased region" description="Polar residues" evidence="1">
    <location>
        <begin position="222"/>
        <end position="246"/>
    </location>
</feature>
<evidence type="ECO:0000256" key="1">
    <source>
        <dbReference type="SAM" id="MobiDB-lite"/>
    </source>
</evidence>
<feature type="compositionally biased region" description="Basic and acidic residues" evidence="1">
    <location>
        <begin position="313"/>
        <end position="332"/>
    </location>
</feature>
<dbReference type="PANTHER" id="PTHR42085:SF2">
    <property type="entry name" value="F-BOX DOMAIN-CONTAINING PROTEIN"/>
    <property type="match status" value="1"/>
</dbReference>
<sequence length="747" mass="81697">MAAVMNMQAPHRKPIPSHGPPAQYMQSQQAPQAYSNGPVPRSPSYAMSGQQQQQYPSRRTLSNATSSTSSTQNAPTRQPTGNAPASSYASSIRRSTSSRSTSTTSPTSYVALMRKQKATVWCDRAQHEDPRILAAQRQAKMRATMEVAGAHHSTANGRTSTSSSGIAGGVRSKIRHHGAVKASTYNAANLSGAGVPMRLSATEVDEGDSGEEDAGQNRYHQRNGSGRSSMGSATRHPQSSHSNSLLSRGAYPTSTTATSSPTSPEDQTPMPQHSSTQSSDYFAQPGGSGGSGSSGEAEKSFGGAGALPVQTRARGDTAVRKTSEELRRRGSVDDRTMTMSAGRLFVANPDAEDTGCSAVSLLLVCQIVNFEASPFLYKAVTVDIEFIHPSMEFFQTLQFSFVQLRHAHCIRKARITFHTDDRVGTVGSSEYLDSITATLVSLQYGALFEQIHIIVRTCCITRSGGAVVEAAFEAFSKIKCPGRVTIEWDSARLGSGTFVMRTQAEQLRAKFATLLETLKATQVDACPKRVLKAATPLTSPTASLSGLPPELRLRIYKHLFADLPWHNFMYVDHHGKMLTAPTSIYPHPRYMENSAITLTCRVVHEEASPILWQDPVLLLHVSYNTRGREDSSPFHFTDMKHFRHIRRATLCYYQLDETVSDEEYIMRVKKLMEDVQYGAIFDAIHIGLGDLHFHDLDRANMTIEIFGSINCAGTVTVQRHCPSQWLDGDEAVELEEALDKLARKLNG</sequence>
<organism evidence="2 3">
    <name type="scientific">Cryoendolithus antarcticus</name>
    <dbReference type="NCBI Taxonomy" id="1507870"/>
    <lineage>
        <taxon>Eukaryota</taxon>
        <taxon>Fungi</taxon>
        <taxon>Dikarya</taxon>
        <taxon>Ascomycota</taxon>
        <taxon>Pezizomycotina</taxon>
        <taxon>Dothideomycetes</taxon>
        <taxon>Dothideomycetidae</taxon>
        <taxon>Cladosporiales</taxon>
        <taxon>Cladosporiaceae</taxon>
        <taxon>Cryoendolithus</taxon>
    </lineage>
</organism>
<dbReference type="InterPro" id="IPR038883">
    <property type="entry name" value="AN11006-like"/>
</dbReference>
<accession>A0A1V8TRS9</accession>
<reference evidence="3" key="1">
    <citation type="submission" date="2017-03" db="EMBL/GenBank/DDBJ databases">
        <title>Genomes of endolithic fungi from Antarctica.</title>
        <authorList>
            <person name="Coleine C."/>
            <person name="Masonjones S."/>
            <person name="Stajich J.E."/>
        </authorList>
    </citation>
    <scope>NUCLEOTIDE SEQUENCE [LARGE SCALE GENOMIC DNA]</scope>
    <source>
        <strain evidence="3">CCFEE 5527</strain>
    </source>
</reference>
<feature type="compositionally biased region" description="Low complexity" evidence="1">
    <location>
        <begin position="83"/>
        <end position="108"/>
    </location>
</feature>
<dbReference type="Proteomes" id="UP000192596">
    <property type="component" value="Unassembled WGS sequence"/>
</dbReference>
<proteinExistence type="predicted"/>
<feature type="compositionally biased region" description="Polar residues" evidence="1">
    <location>
        <begin position="153"/>
        <end position="165"/>
    </location>
</feature>
<feature type="region of interest" description="Disordered" evidence="1">
    <location>
        <begin position="149"/>
        <end position="169"/>
    </location>
</feature>
<dbReference type="PANTHER" id="PTHR42085">
    <property type="entry name" value="F-BOX DOMAIN-CONTAINING PROTEIN"/>
    <property type="match status" value="1"/>
</dbReference>
<gene>
    <name evidence="2" type="ORF">B0A48_00883</name>
</gene>
<feature type="compositionally biased region" description="Acidic residues" evidence="1">
    <location>
        <begin position="203"/>
        <end position="214"/>
    </location>
</feature>
<feature type="compositionally biased region" description="Polar residues" evidence="1">
    <location>
        <begin position="265"/>
        <end position="281"/>
    </location>
</feature>
<dbReference type="EMBL" id="NAJO01000002">
    <property type="protein sequence ID" value="OQO14008.1"/>
    <property type="molecule type" value="Genomic_DNA"/>
</dbReference>
<dbReference type="OrthoDB" id="5385072at2759"/>
<dbReference type="STRING" id="1507870.A0A1V8TRS9"/>